<dbReference type="PANTHER" id="PTHR42924:SF3">
    <property type="entry name" value="POLYMERASE_HISTIDINOL PHOSPHATASE N-TERMINAL DOMAIN-CONTAINING PROTEIN"/>
    <property type="match status" value="1"/>
</dbReference>
<dbReference type="EMBL" id="CP022098">
    <property type="protein sequence ID" value="ATB38112.1"/>
    <property type="molecule type" value="Genomic_DNA"/>
</dbReference>
<dbReference type="GO" id="GO:0004534">
    <property type="term" value="F:5'-3' RNA exonuclease activity"/>
    <property type="evidence" value="ECO:0007669"/>
    <property type="project" value="TreeGrafter"/>
</dbReference>
<accession>A0A250J3M3</accession>
<evidence type="ECO:0000259" key="1">
    <source>
        <dbReference type="SMART" id="SM00481"/>
    </source>
</evidence>
<dbReference type="Proteomes" id="UP000217257">
    <property type="component" value="Chromosome"/>
</dbReference>
<keyword evidence="2" id="KW-0808">Transferase</keyword>
<dbReference type="SMART" id="SM00481">
    <property type="entry name" value="POLIIIAc"/>
    <property type="match status" value="1"/>
</dbReference>
<proteinExistence type="predicted"/>
<dbReference type="PANTHER" id="PTHR42924">
    <property type="entry name" value="EXONUCLEASE"/>
    <property type="match status" value="1"/>
</dbReference>
<sequence>MKPSGAWVWVGKGLRALVGLVLLLLGWAGFFTFAASYADYPVVPPAPEGPRWPRGAFHVHTTRSDGRATEAEVAAAAKVAGLHFVVLTDHNDFTPREPVFVDGVLLVQGVEISTAAGHLVAFGLERPLEGVHKGMDGGEAQAAVERAGGVSVLAHPVQARNPWRHEGAARRAEGFELYSADTFFRSAVRDPFSRLLPAVGAWLGQRVHGVMLLVEPDEGPVTKLLELAREKPRLALCAHDAHGLPGYEEVFQSLAMYLPPGEDGVAPVLPGDARAAAEVVVKGLASGRALCAFRALGEPEGFALEGVDAEHREAHVGDVLTVRLPPGAREHVRVEVRGAGRLRPDGVSVELVEEGAVQVEAWVEAPGRFFGSQWRPWIVPSPVRVLARSVGR</sequence>
<reference evidence="2 3" key="1">
    <citation type="submission" date="2017-06" db="EMBL/GenBank/DDBJ databases">
        <title>Sequencing and comparative analysis of myxobacterial genomes.</title>
        <authorList>
            <person name="Rupp O."/>
            <person name="Goesmann A."/>
            <person name="Sogaard-Andersen L."/>
        </authorList>
    </citation>
    <scope>NUCLEOTIDE SEQUENCE [LARGE SCALE GENOMIC DNA]</scope>
    <source>
        <strain evidence="2 3">DSM 52655</strain>
    </source>
</reference>
<dbReference type="InterPro" id="IPR052018">
    <property type="entry name" value="PHP_domain"/>
</dbReference>
<dbReference type="Gene3D" id="3.20.20.140">
    <property type="entry name" value="Metal-dependent hydrolases"/>
    <property type="match status" value="1"/>
</dbReference>
<dbReference type="InterPro" id="IPR003141">
    <property type="entry name" value="Pol/His_phosphatase_N"/>
</dbReference>
<gene>
    <name evidence="2" type="ORF">CYFUS_003538</name>
</gene>
<protein>
    <submittedName>
        <fullName evidence="2">Phosphotransferase</fullName>
    </submittedName>
</protein>
<dbReference type="KEGG" id="cfus:CYFUS_003538"/>
<dbReference type="GO" id="GO:0035312">
    <property type="term" value="F:5'-3' DNA exonuclease activity"/>
    <property type="evidence" value="ECO:0007669"/>
    <property type="project" value="TreeGrafter"/>
</dbReference>
<organism evidence="2 3">
    <name type="scientific">Cystobacter fuscus</name>
    <dbReference type="NCBI Taxonomy" id="43"/>
    <lineage>
        <taxon>Bacteria</taxon>
        <taxon>Pseudomonadati</taxon>
        <taxon>Myxococcota</taxon>
        <taxon>Myxococcia</taxon>
        <taxon>Myxococcales</taxon>
        <taxon>Cystobacterineae</taxon>
        <taxon>Archangiaceae</taxon>
        <taxon>Cystobacter</taxon>
    </lineage>
</organism>
<feature type="domain" description="Polymerase/histidinol phosphatase N-terminal" evidence="1">
    <location>
        <begin position="55"/>
        <end position="116"/>
    </location>
</feature>
<dbReference type="InterPro" id="IPR016195">
    <property type="entry name" value="Pol/histidinol_Pase-like"/>
</dbReference>
<evidence type="ECO:0000313" key="3">
    <source>
        <dbReference type="Proteomes" id="UP000217257"/>
    </source>
</evidence>
<evidence type="ECO:0000313" key="2">
    <source>
        <dbReference type="EMBL" id="ATB38112.1"/>
    </source>
</evidence>
<name>A0A250J3M3_9BACT</name>
<dbReference type="SUPFAM" id="SSF89550">
    <property type="entry name" value="PHP domain-like"/>
    <property type="match status" value="1"/>
</dbReference>
<dbReference type="GO" id="GO:0016740">
    <property type="term" value="F:transferase activity"/>
    <property type="evidence" value="ECO:0007669"/>
    <property type="project" value="UniProtKB-KW"/>
</dbReference>
<dbReference type="AlphaFoldDB" id="A0A250J3M3"/>
<dbReference type="RefSeq" id="WP_095992082.1">
    <property type="nucleotide sequence ID" value="NZ_CP022098.1"/>
</dbReference>